<accession>A0A9N9CGY4</accession>
<reference evidence="1" key="1">
    <citation type="submission" date="2021-06" db="EMBL/GenBank/DDBJ databases">
        <authorList>
            <person name="Kallberg Y."/>
            <person name="Tangrot J."/>
            <person name="Rosling A."/>
        </authorList>
    </citation>
    <scope>NUCLEOTIDE SEQUENCE</scope>
    <source>
        <strain evidence="1">BR232B</strain>
    </source>
</reference>
<sequence>MGLTTRTVVEPVTANTANIIVHSFHQSQLHLLNVPSALSAASKRSYDIKRPPSPSSDVNRTQARRIKYVDAYEGQIGSPSAVGEPSVFFKKQTHSKGRNFILCGRPAEAAPMPVSLLNPIFGQFLIDTRSYQPIADDIRLVDELLDLMSRRHDNETS</sequence>
<name>A0A9N9CGY4_9GLOM</name>
<evidence type="ECO:0000313" key="1">
    <source>
        <dbReference type="EMBL" id="CAG8601399.1"/>
    </source>
</evidence>
<dbReference type="AlphaFoldDB" id="A0A9N9CGY4"/>
<dbReference type="Proteomes" id="UP000789739">
    <property type="component" value="Unassembled WGS sequence"/>
</dbReference>
<keyword evidence="2" id="KW-1185">Reference proteome</keyword>
<comment type="caution">
    <text evidence="1">The sequence shown here is derived from an EMBL/GenBank/DDBJ whole genome shotgun (WGS) entry which is preliminary data.</text>
</comment>
<dbReference type="EMBL" id="CAJVPI010001220">
    <property type="protein sequence ID" value="CAG8601399.1"/>
    <property type="molecule type" value="Genomic_DNA"/>
</dbReference>
<organism evidence="1 2">
    <name type="scientific">Paraglomus brasilianum</name>
    <dbReference type="NCBI Taxonomy" id="144538"/>
    <lineage>
        <taxon>Eukaryota</taxon>
        <taxon>Fungi</taxon>
        <taxon>Fungi incertae sedis</taxon>
        <taxon>Mucoromycota</taxon>
        <taxon>Glomeromycotina</taxon>
        <taxon>Glomeromycetes</taxon>
        <taxon>Paraglomerales</taxon>
        <taxon>Paraglomeraceae</taxon>
        <taxon>Paraglomus</taxon>
    </lineage>
</organism>
<gene>
    <name evidence="1" type="ORF">PBRASI_LOCUS7662</name>
</gene>
<proteinExistence type="predicted"/>
<evidence type="ECO:0000313" key="2">
    <source>
        <dbReference type="Proteomes" id="UP000789739"/>
    </source>
</evidence>
<dbReference type="OrthoDB" id="2427869at2759"/>
<protein>
    <submittedName>
        <fullName evidence="1">8168_t:CDS:1</fullName>
    </submittedName>
</protein>